<dbReference type="Proteomes" id="UP000183639">
    <property type="component" value="Unassembled WGS sequence"/>
</dbReference>
<dbReference type="Gene3D" id="3.30.1240.10">
    <property type="match status" value="1"/>
</dbReference>
<accession>A0A1I3H4M8</accession>
<sequence length="280" mass="31340">MSAYENTLIISDLDGTLIPRGGVISEENKEALQRFVAGGGRFAIATGRTPEAAAGYVGDLPINAPSIFFNGSMLYDWQKQEVLATRPLPVGEEQDIWPRFAAACQQSFPHACIEVYTADNCHIISEEKYDDPRLPFEYYKYEHCALDRLTDTEKTPWLKFFVNDEPAVLHRLERLAKQMGVDVLSNSFYSEVNYYEFVAAGVSKGTMVEEIRKLPEWQGYRIIAAGDFFNDNEMLQLADVGVASGNAHEMTKAAADVIGCTVEEHLMPWIIEHVIDGGEE</sequence>
<dbReference type="InterPro" id="IPR036412">
    <property type="entry name" value="HAD-like_sf"/>
</dbReference>
<evidence type="ECO:0000313" key="2">
    <source>
        <dbReference type="Proteomes" id="UP000183639"/>
    </source>
</evidence>
<dbReference type="GO" id="GO:0016791">
    <property type="term" value="F:phosphatase activity"/>
    <property type="evidence" value="ECO:0007669"/>
    <property type="project" value="TreeGrafter"/>
</dbReference>
<dbReference type="GO" id="GO:0000287">
    <property type="term" value="F:magnesium ion binding"/>
    <property type="evidence" value="ECO:0007669"/>
    <property type="project" value="TreeGrafter"/>
</dbReference>
<dbReference type="AlphaFoldDB" id="A0A1I3H4M8"/>
<dbReference type="SUPFAM" id="SSF56784">
    <property type="entry name" value="HAD-like"/>
    <property type="match status" value="1"/>
</dbReference>
<evidence type="ECO:0000313" key="1">
    <source>
        <dbReference type="EMBL" id="SFI30656.1"/>
    </source>
</evidence>
<proteinExistence type="predicted"/>
<gene>
    <name evidence="1" type="ORF">SAMN04487861_12721</name>
</gene>
<dbReference type="EMBL" id="FOQK01000027">
    <property type="protein sequence ID" value="SFI30656.1"/>
    <property type="molecule type" value="Genomic_DNA"/>
</dbReference>
<organism evidence="1 2">
    <name type="scientific">Selenomonas ruminantium</name>
    <dbReference type="NCBI Taxonomy" id="971"/>
    <lineage>
        <taxon>Bacteria</taxon>
        <taxon>Bacillati</taxon>
        <taxon>Bacillota</taxon>
        <taxon>Negativicutes</taxon>
        <taxon>Selenomonadales</taxon>
        <taxon>Selenomonadaceae</taxon>
        <taxon>Selenomonas</taxon>
    </lineage>
</organism>
<dbReference type="OrthoDB" id="9781413at2"/>
<name>A0A1I3H4M8_SELRU</name>
<reference evidence="1 2" key="1">
    <citation type="submission" date="2016-10" db="EMBL/GenBank/DDBJ databases">
        <authorList>
            <person name="de Groot N.N."/>
        </authorList>
    </citation>
    <scope>NUCLEOTIDE SEQUENCE [LARGE SCALE GENOMIC DNA]</scope>
    <source>
        <strain evidence="1 2">Z108</strain>
    </source>
</reference>
<dbReference type="InterPro" id="IPR006379">
    <property type="entry name" value="HAD-SF_hydro_IIB"/>
</dbReference>
<evidence type="ECO:0008006" key="3">
    <source>
        <dbReference type="Google" id="ProtNLM"/>
    </source>
</evidence>
<dbReference type="InterPro" id="IPR023214">
    <property type="entry name" value="HAD_sf"/>
</dbReference>
<dbReference type="PANTHER" id="PTHR10000">
    <property type="entry name" value="PHOSPHOSERINE PHOSPHATASE"/>
    <property type="match status" value="1"/>
</dbReference>
<dbReference type="Gene3D" id="3.40.50.1000">
    <property type="entry name" value="HAD superfamily/HAD-like"/>
    <property type="match status" value="1"/>
</dbReference>
<dbReference type="GO" id="GO:0005829">
    <property type="term" value="C:cytosol"/>
    <property type="evidence" value="ECO:0007669"/>
    <property type="project" value="TreeGrafter"/>
</dbReference>
<dbReference type="PANTHER" id="PTHR10000:SF8">
    <property type="entry name" value="HAD SUPERFAMILY HYDROLASE-LIKE, TYPE 3"/>
    <property type="match status" value="1"/>
</dbReference>
<dbReference type="RefSeq" id="WP_075445410.1">
    <property type="nucleotide sequence ID" value="NZ_FOQK01000027.1"/>
</dbReference>
<protein>
    <recommendedName>
        <fullName evidence="3">Cof subfamily of IIB subfamily of haloacid dehalogenase superfamily/HAD-superfamily hydrolase, subfamily IIB</fullName>
    </recommendedName>
</protein>
<dbReference type="NCBIfam" id="TIGR01484">
    <property type="entry name" value="HAD-SF-IIB"/>
    <property type="match status" value="1"/>
</dbReference>
<dbReference type="Pfam" id="PF08282">
    <property type="entry name" value="Hydrolase_3"/>
    <property type="match status" value="1"/>
</dbReference>